<dbReference type="GO" id="GO:0019005">
    <property type="term" value="C:SCF ubiquitin ligase complex"/>
    <property type="evidence" value="ECO:0007669"/>
    <property type="project" value="TreeGrafter"/>
</dbReference>
<dbReference type="STRING" id="3088.A0A383WJC8"/>
<evidence type="ECO:0000313" key="2">
    <source>
        <dbReference type="EMBL" id="SZX77269.1"/>
    </source>
</evidence>
<dbReference type="AlphaFoldDB" id="A0A383WJC8"/>
<keyword evidence="3" id="KW-1185">Reference proteome</keyword>
<name>A0A383WJC8_TETOB</name>
<evidence type="ECO:0000313" key="3">
    <source>
        <dbReference type="Proteomes" id="UP000256970"/>
    </source>
</evidence>
<dbReference type="Gene3D" id="3.80.10.10">
    <property type="entry name" value="Ribonuclease Inhibitor"/>
    <property type="match status" value="3"/>
</dbReference>
<gene>
    <name evidence="2" type="ORF">BQ4739_LOCUS17628</name>
</gene>
<comment type="subcellular location">
    <subcellularLocation>
        <location evidence="1">Cytoplasm</location>
        <location evidence="1">Cytoskeleton</location>
        <location evidence="1">Cilium axoneme</location>
    </subcellularLocation>
</comment>
<reference evidence="2 3" key="1">
    <citation type="submission" date="2016-10" db="EMBL/GenBank/DDBJ databases">
        <authorList>
            <person name="Cai Z."/>
        </authorList>
    </citation>
    <scope>NUCLEOTIDE SEQUENCE [LARGE SCALE GENOMIC DNA]</scope>
</reference>
<accession>A0A383WJC8</accession>
<dbReference type="GO" id="GO:0005930">
    <property type="term" value="C:axoneme"/>
    <property type="evidence" value="ECO:0007669"/>
    <property type="project" value="UniProtKB-SubCell"/>
</dbReference>
<dbReference type="PANTHER" id="PTHR13318:SF95">
    <property type="entry name" value="F-BOX PROTEIN YLR352W"/>
    <property type="match status" value="1"/>
</dbReference>
<dbReference type="EMBL" id="FNXT01001280">
    <property type="protein sequence ID" value="SZX77269.1"/>
    <property type="molecule type" value="Genomic_DNA"/>
</dbReference>
<evidence type="ECO:0008006" key="4">
    <source>
        <dbReference type="Google" id="ProtNLM"/>
    </source>
</evidence>
<dbReference type="GO" id="GO:0031146">
    <property type="term" value="P:SCF-dependent proteasomal ubiquitin-dependent protein catabolic process"/>
    <property type="evidence" value="ECO:0007669"/>
    <property type="project" value="TreeGrafter"/>
</dbReference>
<sequence>MSDSSAASGGLQLSDAGWGDLPADLLQCIGGMIGPTPSNVNSASLVCKAWKQGIPAGVQTLELDVHPSEAAWAAKCQQLAALTPSLSSCKAYVSTAVPKLEFGGKIEQLARQLKHIEHLNLQLSEGFELWLDSSSGHECFAGFSRLRSLTLSGGSFTQAAAQRLLQGLVLAIPQLEELHVLPEACCGLGDDEVTLLSQLQRLKVLEFRAYHLTAGGLTRLTGQLPQLASLSCHGLDTCLDAATASCFAACPSLRELHLGMDYELPESAMQQLRDVAGDVSMRFRWTDKLTGLLRTARFYLHARLVRLDLGCVRLARDPSMVLMEPLASLTALSDLRMSVYSNGDSTLTLQLSELSALSNLQVLHLTKQHAYFPEQRRMAESSIAVPLSAEAAARLAAGCRKLRALRLCLGSSDVTAEGLAELRQFSSLRSFRKLRALRLCLGSSDVTAEGLAELRQFSSLRSLSVNAEPFGSPPQPVALDLLQLPKGLTQLELRNVDITTSPAAFVAAAAAASTLSNVSAFAQQQPGGLAFAAVAGSSSAAAAAAAGVYAQAAAGMLPLPRARADAAAAVLGQLASLKLESCRLRSRQLEALALALPSLQQLKLCHVSGLCDEGVEALSRLTGLVELSVVAPHNKALTQSSLALLAPLRSLRYLTWQSDDLTALGPVAAAYQHFTSLRRLKLSCTHATLQHACGSKGQEKLRQRMPYCNLNLIC</sequence>
<proteinExistence type="predicted"/>
<dbReference type="SUPFAM" id="SSF52047">
    <property type="entry name" value="RNI-like"/>
    <property type="match status" value="2"/>
</dbReference>
<evidence type="ECO:0000256" key="1">
    <source>
        <dbReference type="ARBA" id="ARBA00004430"/>
    </source>
</evidence>
<protein>
    <recommendedName>
        <fullName evidence="4">F-box domain-containing protein</fullName>
    </recommendedName>
</protein>
<dbReference type="PANTHER" id="PTHR13318">
    <property type="entry name" value="PARTNER OF PAIRED, ISOFORM B-RELATED"/>
    <property type="match status" value="1"/>
</dbReference>
<dbReference type="InterPro" id="IPR032675">
    <property type="entry name" value="LRR_dom_sf"/>
</dbReference>
<dbReference type="Proteomes" id="UP000256970">
    <property type="component" value="Unassembled WGS sequence"/>
</dbReference>
<organism evidence="2 3">
    <name type="scientific">Tetradesmus obliquus</name>
    <name type="common">Green alga</name>
    <name type="synonym">Acutodesmus obliquus</name>
    <dbReference type="NCBI Taxonomy" id="3088"/>
    <lineage>
        <taxon>Eukaryota</taxon>
        <taxon>Viridiplantae</taxon>
        <taxon>Chlorophyta</taxon>
        <taxon>core chlorophytes</taxon>
        <taxon>Chlorophyceae</taxon>
        <taxon>CS clade</taxon>
        <taxon>Sphaeropleales</taxon>
        <taxon>Scenedesmaceae</taxon>
        <taxon>Tetradesmus</taxon>
    </lineage>
</organism>